<feature type="domain" description="ABC transporter" evidence="6">
    <location>
        <begin position="280"/>
        <end position="531"/>
    </location>
</feature>
<protein>
    <submittedName>
        <fullName evidence="7">ABC transporter ATP-binding protein</fullName>
    </submittedName>
</protein>
<dbReference type="InterPro" id="IPR003439">
    <property type="entry name" value="ABC_transporter-like_ATP-bd"/>
</dbReference>
<evidence type="ECO:0000313" key="7">
    <source>
        <dbReference type="EMBL" id="OAJ66208.1"/>
    </source>
</evidence>
<evidence type="ECO:0000259" key="6">
    <source>
        <dbReference type="PROSITE" id="PS50893"/>
    </source>
</evidence>
<dbReference type="CDD" id="cd03257">
    <property type="entry name" value="ABC_NikE_OppD_transporters"/>
    <property type="match status" value="2"/>
</dbReference>
<dbReference type="InterPro" id="IPR017871">
    <property type="entry name" value="ABC_transporter-like_CS"/>
</dbReference>
<dbReference type="Pfam" id="PF00005">
    <property type="entry name" value="ABC_tran"/>
    <property type="match status" value="2"/>
</dbReference>
<evidence type="ECO:0000256" key="3">
    <source>
        <dbReference type="ARBA" id="ARBA00022448"/>
    </source>
</evidence>
<dbReference type="SUPFAM" id="SSF52540">
    <property type="entry name" value="P-loop containing nucleoside triphosphate hydrolases"/>
    <property type="match status" value="2"/>
</dbReference>
<dbReference type="NCBIfam" id="NF008453">
    <property type="entry name" value="PRK11308.1"/>
    <property type="match status" value="2"/>
</dbReference>
<keyword evidence="3" id="KW-0813">Transport</keyword>
<evidence type="ECO:0000256" key="4">
    <source>
        <dbReference type="ARBA" id="ARBA00022741"/>
    </source>
</evidence>
<comment type="subcellular location">
    <subcellularLocation>
        <location evidence="1">Cell inner membrane</location>
        <topology evidence="1">Peripheral membrane protein</topology>
    </subcellularLocation>
</comment>
<feature type="domain" description="ABC transporter" evidence="6">
    <location>
        <begin position="6"/>
        <end position="255"/>
    </location>
</feature>
<dbReference type="GO" id="GO:0055085">
    <property type="term" value="P:transmembrane transport"/>
    <property type="evidence" value="ECO:0007669"/>
    <property type="project" value="UniProtKB-ARBA"/>
</dbReference>
<dbReference type="PROSITE" id="PS00211">
    <property type="entry name" value="ABC_TRANSPORTER_1"/>
    <property type="match status" value="1"/>
</dbReference>
<dbReference type="GO" id="GO:0005524">
    <property type="term" value="F:ATP binding"/>
    <property type="evidence" value="ECO:0007669"/>
    <property type="project" value="UniProtKB-KW"/>
</dbReference>
<dbReference type="PATRIC" id="fig|38307.3.peg.3302"/>
<evidence type="ECO:0000313" key="8">
    <source>
        <dbReference type="Proteomes" id="UP000077786"/>
    </source>
</evidence>
<comment type="similarity">
    <text evidence="2">Belongs to the ABC transporter superfamily.</text>
</comment>
<evidence type="ECO:0000256" key="1">
    <source>
        <dbReference type="ARBA" id="ARBA00004417"/>
    </source>
</evidence>
<comment type="caution">
    <text evidence="7">The sequence shown here is derived from an EMBL/GenBank/DDBJ whole genome shotgun (WGS) entry which is preliminary data.</text>
</comment>
<accession>A0A1B6VGL7</accession>
<sequence length="539" mass="58993">MTGQDLTVEKLSISFGGKQVVHDLSFQITPGKILAMVGESGSGKSVTARSLVGLAGEQAQVTAGSLCLGDDDLLRLDEASWGVIRGRKIGFVLQDALTSLDPLRTVGQEIEESLTADGKWRGLRNRAARRKQVLELLKSTSVPEPEIRARQRADELSGGLRQRALIASAIALNPGIVIADEPTTALDASAVSRVLGLFRDLKNAGHGILLISHDIEAVSQVADSIIVIKNGQMIEQGETEQILRHPSQDYTRLLLSSVPKKNHHSPQPSTLQTNDETPLLVVNDIVKSYPNTTGASRLAVDRVSFTLRRGRTLGILGESGSGKTTTARIVAGFLEPDEGNVWFDGRLWSGVQAKTNRSVEEHERRPFRHEMGIVYQDPLSSFDPRWTVQRILTDALKASAIPHAEHNDRIAALLTVVRLTPDISRRFPLQLSGGQRQRIAIARAIAGNPKMIVCDEPVSALDVSVQAQVLELLTELQERLNISYLFISHDLGVIRQISDDVLVMQNGRVVEAGPTQQVFEAPQHKFTRLLLNSKLPDYV</sequence>
<dbReference type="PANTHER" id="PTHR43776:SF7">
    <property type="entry name" value="D,D-DIPEPTIDE TRANSPORT ATP-BINDING PROTEIN DDPF-RELATED"/>
    <property type="match status" value="1"/>
</dbReference>
<dbReference type="Pfam" id="PF08352">
    <property type="entry name" value="oligo_HPY"/>
    <property type="match status" value="2"/>
</dbReference>
<name>A0A1B6VGL7_9PROT</name>
<dbReference type="InterPro" id="IPR050319">
    <property type="entry name" value="ABC_transp_ATP-bind"/>
</dbReference>
<dbReference type="Gene3D" id="3.40.50.300">
    <property type="entry name" value="P-loop containing nucleotide triphosphate hydrolases"/>
    <property type="match status" value="2"/>
</dbReference>
<dbReference type="InterPro" id="IPR013563">
    <property type="entry name" value="Oligopep_ABC_C"/>
</dbReference>
<dbReference type="Proteomes" id="UP000077786">
    <property type="component" value="Unassembled WGS sequence"/>
</dbReference>
<dbReference type="PROSITE" id="PS50893">
    <property type="entry name" value="ABC_TRANSPORTER_2"/>
    <property type="match status" value="2"/>
</dbReference>
<organism evidence="7 8">
    <name type="scientific">Gluconobacter cerinus</name>
    <dbReference type="NCBI Taxonomy" id="38307"/>
    <lineage>
        <taxon>Bacteria</taxon>
        <taxon>Pseudomonadati</taxon>
        <taxon>Pseudomonadota</taxon>
        <taxon>Alphaproteobacteria</taxon>
        <taxon>Acetobacterales</taxon>
        <taxon>Acetobacteraceae</taxon>
        <taxon>Gluconobacter</taxon>
    </lineage>
</organism>
<dbReference type="RefSeq" id="WP_064275540.1">
    <property type="nucleotide sequence ID" value="NZ_LUTU01000019.1"/>
</dbReference>
<dbReference type="InterPro" id="IPR003593">
    <property type="entry name" value="AAA+_ATPase"/>
</dbReference>
<gene>
    <name evidence="7" type="ORF">A0123_03159</name>
</gene>
<evidence type="ECO:0000256" key="2">
    <source>
        <dbReference type="ARBA" id="ARBA00005417"/>
    </source>
</evidence>
<dbReference type="PANTHER" id="PTHR43776">
    <property type="entry name" value="TRANSPORT ATP-BINDING PROTEIN"/>
    <property type="match status" value="1"/>
</dbReference>
<dbReference type="EMBL" id="LUTU01000019">
    <property type="protein sequence ID" value="OAJ66208.1"/>
    <property type="molecule type" value="Genomic_DNA"/>
</dbReference>
<keyword evidence="4" id="KW-0547">Nucleotide-binding</keyword>
<dbReference type="GO" id="GO:0016887">
    <property type="term" value="F:ATP hydrolysis activity"/>
    <property type="evidence" value="ECO:0007669"/>
    <property type="project" value="InterPro"/>
</dbReference>
<proteinExistence type="inferred from homology"/>
<keyword evidence="5 7" id="KW-0067">ATP-binding</keyword>
<evidence type="ECO:0000256" key="5">
    <source>
        <dbReference type="ARBA" id="ARBA00022840"/>
    </source>
</evidence>
<reference evidence="7 8" key="1">
    <citation type="submission" date="2016-03" db="EMBL/GenBank/DDBJ databases">
        <title>Draft genome sequence of Gluconobacter cerinus strain CECT 9110.</title>
        <authorList>
            <person name="Sainz F."/>
            <person name="Mas A."/>
            <person name="Torija M.J."/>
        </authorList>
    </citation>
    <scope>NUCLEOTIDE SEQUENCE [LARGE SCALE GENOMIC DNA]</scope>
    <source>
        <strain evidence="7 8">CECT 9110</strain>
    </source>
</reference>
<dbReference type="AlphaFoldDB" id="A0A1B6VGL7"/>
<dbReference type="SMART" id="SM00382">
    <property type="entry name" value="AAA"/>
    <property type="match status" value="2"/>
</dbReference>
<dbReference type="GO" id="GO:0005886">
    <property type="term" value="C:plasma membrane"/>
    <property type="evidence" value="ECO:0007669"/>
    <property type="project" value="UniProtKB-SubCell"/>
</dbReference>
<dbReference type="OrthoDB" id="9802264at2"/>
<dbReference type="GO" id="GO:0015833">
    <property type="term" value="P:peptide transport"/>
    <property type="evidence" value="ECO:0007669"/>
    <property type="project" value="InterPro"/>
</dbReference>
<dbReference type="InterPro" id="IPR027417">
    <property type="entry name" value="P-loop_NTPase"/>
</dbReference>